<dbReference type="AlphaFoldDB" id="A0A3P1BD38"/>
<evidence type="ECO:0000313" key="1">
    <source>
        <dbReference type="EMBL" id="RRA99086.1"/>
    </source>
</evidence>
<sequence length="74" mass="8777">MVFHLTEFMAYSFSQPNATWDLCTPPVDIPTEETFQLYLLTLHYRTLEYENYSARFSPKQTTKIQWFATDMAKA</sequence>
<evidence type="ECO:0000313" key="2">
    <source>
        <dbReference type="Proteomes" id="UP000271925"/>
    </source>
</evidence>
<proteinExistence type="predicted"/>
<dbReference type="EMBL" id="RQJO01000015">
    <property type="protein sequence ID" value="RRA99086.1"/>
    <property type="molecule type" value="Genomic_DNA"/>
</dbReference>
<dbReference type="RefSeq" id="WP_124879000.1">
    <property type="nucleotide sequence ID" value="NZ_RQJO01000015.1"/>
</dbReference>
<gene>
    <name evidence="1" type="ORF">EHT25_29360</name>
</gene>
<protein>
    <submittedName>
        <fullName evidence="1">Uncharacterized protein</fullName>
    </submittedName>
</protein>
<keyword evidence="2" id="KW-1185">Reference proteome</keyword>
<dbReference type="Proteomes" id="UP000271925">
    <property type="component" value="Unassembled WGS sequence"/>
</dbReference>
<dbReference type="OrthoDB" id="963445at2"/>
<reference evidence="1 2" key="1">
    <citation type="submission" date="2018-11" db="EMBL/GenBank/DDBJ databases">
        <authorList>
            <person name="Zhou Z."/>
            <person name="Wang G."/>
        </authorList>
    </citation>
    <scope>NUCLEOTIDE SEQUENCE [LARGE SCALE GENOMIC DNA]</scope>
    <source>
        <strain evidence="1 2">KCTC52004</strain>
    </source>
</reference>
<organism evidence="1 2">
    <name type="scientific">Larkinella rosea</name>
    <dbReference type="NCBI Taxonomy" id="2025312"/>
    <lineage>
        <taxon>Bacteria</taxon>
        <taxon>Pseudomonadati</taxon>
        <taxon>Bacteroidota</taxon>
        <taxon>Cytophagia</taxon>
        <taxon>Cytophagales</taxon>
        <taxon>Spirosomataceae</taxon>
        <taxon>Larkinella</taxon>
    </lineage>
</organism>
<accession>A0A3P1BD38</accession>
<comment type="caution">
    <text evidence="1">The sequence shown here is derived from an EMBL/GenBank/DDBJ whole genome shotgun (WGS) entry which is preliminary data.</text>
</comment>
<name>A0A3P1BD38_9BACT</name>